<evidence type="ECO:0000256" key="1">
    <source>
        <dbReference type="SAM" id="Phobius"/>
    </source>
</evidence>
<keyword evidence="1" id="KW-1133">Transmembrane helix</keyword>
<gene>
    <name evidence="2" type="primary">gp_25603</name>
</gene>
<protein>
    <submittedName>
        <fullName evidence="2">Uncharacterized protein</fullName>
    </submittedName>
</protein>
<organism evidence="2 3">
    <name type="scientific">uncultured phage cr17_1</name>
    <dbReference type="NCBI Taxonomy" id="2986404"/>
    <lineage>
        <taxon>Viruses</taxon>
        <taxon>Duplodnaviria</taxon>
        <taxon>Heunggongvirae</taxon>
        <taxon>Uroviricota</taxon>
        <taxon>Caudoviricetes</taxon>
        <taxon>Crassvirales</taxon>
        <taxon>Intestiviridae</taxon>
        <taxon>Crudevirinae</taxon>
        <taxon>Endlipuvirus</taxon>
        <taxon>Endlipuvirus intestinihominis</taxon>
    </lineage>
</organism>
<evidence type="ECO:0000313" key="3">
    <source>
        <dbReference type="Proteomes" id="UP000827442"/>
    </source>
</evidence>
<accession>A0AAE7V380</accession>
<feature type="transmembrane region" description="Helical" evidence="1">
    <location>
        <begin position="28"/>
        <end position="48"/>
    </location>
</feature>
<proteinExistence type="predicted"/>
<reference evidence="2 3" key="1">
    <citation type="submission" date="2021-04" db="EMBL/GenBank/DDBJ databases">
        <authorList>
            <person name="Shkoporov A.N."/>
            <person name="Stockdale S.R."/>
            <person name="Guerin E."/>
            <person name="Ross R.P."/>
            <person name="Hill C."/>
        </authorList>
    </citation>
    <scope>NUCLEOTIDE SEQUENCE [LARGE SCALE GENOMIC DNA]</scope>
    <source>
        <strain evidence="3">cr17_1</strain>
    </source>
</reference>
<dbReference type="RefSeq" id="YP_010359912.1">
    <property type="nucleotide sequence ID" value="NC_062778.1"/>
</dbReference>
<sequence length="55" mass="6154">MNKFWWSVIMIAAIVIIAIIDIKTMPIWVVIVNVALGIVAAFAAFRIGKIQKQVK</sequence>
<keyword evidence="1" id="KW-0472">Membrane</keyword>
<dbReference type="KEGG" id="vg:75691604"/>
<keyword evidence="3" id="KW-1185">Reference proteome</keyword>
<name>A0AAE7V380_9CAUD</name>
<feature type="transmembrane region" description="Helical" evidence="1">
    <location>
        <begin position="5"/>
        <end position="22"/>
    </location>
</feature>
<dbReference type="Proteomes" id="UP000827442">
    <property type="component" value="Segment"/>
</dbReference>
<dbReference type="GeneID" id="75691604"/>
<dbReference type="EMBL" id="MZ130488">
    <property type="protein sequence ID" value="QWM90340.1"/>
    <property type="molecule type" value="Genomic_DNA"/>
</dbReference>
<keyword evidence="1" id="KW-0812">Transmembrane</keyword>
<evidence type="ECO:0000313" key="2">
    <source>
        <dbReference type="EMBL" id="QWM90340.1"/>
    </source>
</evidence>